<dbReference type="InParanoid" id="G4TK30"/>
<dbReference type="InterPro" id="IPR019821">
    <property type="entry name" value="Kinesin_motor_CS"/>
</dbReference>
<keyword evidence="4 8" id="KW-0175">Coiled coil</keyword>
<evidence type="ECO:0000256" key="2">
    <source>
        <dbReference type="ARBA" id="ARBA00022741"/>
    </source>
</evidence>
<keyword evidence="3 6" id="KW-0067">ATP-binding</keyword>
<dbReference type="InterPro" id="IPR036961">
    <property type="entry name" value="Kinesin_motor_dom_sf"/>
</dbReference>
<keyword evidence="12" id="KW-1185">Reference proteome</keyword>
<dbReference type="GO" id="GO:0008017">
    <property type="term" value="F:microtubule binding"/>
    <property type="evidence" value="ECO:0007669"/>
    <property type="project" value="InterPro"/>
</dbReference>
<dbReference type="AlphaFoldDB" id="G4TK30"/>
<evidence type="ECO:0000256" key="6">
    <source>
        <dbReference type="PROSITE-ProRule" id="PRU00283"/>
    </source>
</evidence>
<feature type="compositionally biased region" description="Polar residues" evidence="9">
    <location>
        <begin position="676"/>
        <end position="689"/>
    </location>
</feature>
<dbReference type="Gene3D" id="3.40.850.10">
    <property type="entry name" value="Kinesin motor domain"/>
    <property type="match status" value="1"/>
</dbReference>
<dbReference type="InterPro" id="IPR027417">
    <property type="entry name" value="P-loop_NTPase"/>
</dbReference>
<feature type="region of interest" description="Disordered" evidence="9">
    <location>
        <begin position="753"/>
        <end position="774"/>
    </location>
</feature>
<feature type="domain" description="Kinesin motor" evidence="10">
    <location>
        <begin position="6"/>
        <end position="381"/>
    </location>
</feature>
<evidence type="ECO:0000256" key="7">
    <source>
        <dbReference type="RuleBase" id="RU000394"/>
    </source>
</evidence>
<evidence type="ECO:0000313" key="12">
    <source>
        <dbReference type="Proteomes" id="UP000007148"/>
    </source>
</evidence>
<feature type="region of interest" description="Disordered" evidence="9">
    <location>
        <begin position="649"/>
        <end position="722"/>
    </location>
</feature>
<name>G4TK30_SERID</name>
<dbReference type="InterPro" id="IPR001752">
    <property type="entry name" value="Kinesin_motor_dom"/>
</dbReference>
<dbReference type="PANTHER" id="PTHR47968:SF13">
    <property type="entry name" value="KINESIN-LIKE PROTEIN KIF19 ISOFORM X1"/>
    <property type="match status" value="1"/>
</dbReference>
<dbReference type="GO" id="GO:0005874">
    <property type="term" value="C:microtubule"/>
    <property type="evidence" value="ECO:0007669"/>
    <property type="project" value="UniProtKB-KW"/>
</dbReference>
<feature type="binding site" evidence="6">
    <location>
        <begin position="134"/>
        <end position="141"/>
    </location>
    <ligand>
        <name>ATP</name>
        <dbReference type="ChEBI" id="CHEBI:30616"/>
    </ligand>
</feature>
<dbReference type="InterPro" id="IPR027640">
    <property type="entry name" value="Kinesin-like_fam"/>
</dbReference>
<dbReference type="CDD" id="cd01370">
    <property type="entry name" value="KISc_KIP3_like"/>
    <property type="match status" value="1"/>
</dbReference>
<evidence type="ECO:0000256" key="9">
    <source>
        <dbReference type="SAM" id="MobiDB-lite"/>
    </source>
</evidence>
<evidence type="ECO:0000313" key="11">
    <source>
        <dbReference type="EMBL" id="CCA71673.1"/>
    </source>
</evidence>
<dbReference type="GO" id="GO:0005524">
    <property type="term" value="F:ATP binding"/>
    <property type="evidence" value="ECO:0007669"/>
    <property type="project" value="UniProtKB-UniRule"/>
</dbReference>
<reference evidence="11 12" key="1">
    <citation type="journal article" date="2011" name="PLoS Pathog.">
        <title>Endophytic Life Strategies Decoded by Genome and Transcriptome Analyses of the Mutualistic Root Symbiont Piriformospora indica.</title>
        <authorList>
            <person name="Zuccaro A."/>
            <person name="Lahrmann U."/>
            <person name="Guldener U."/>
            <person name="Langen G."/>
            <person name="Pfiffi S."/>
            <person name="Biedenkopf D."/>
            <person name="Wong P."/>
            <person name="Samans B."/>
            <person name="Grimm C."/>
            <person name="Basiewicz M."/>
            <person name="Murat C."/>
            <person name="Martin F."/>
            <person name="Kogel K.H."/>
        </authorList>
    </citation>
    <scope>NUCLEOTIDE SEQUENCE [LARGE SCALE GENOMIC DNA]</scope>
    <source>
        <strain evidence="11 12">DSM 11827</strain>
    </source>
</reference>
<evidence type="ECO:0000256" key="1">
    <source>
        <dbReference type="ARBA" id="ARBA00022701"/>
    </source>
</evidence>
<feature type="compositionally biased region" description="Basic residues" evidence="9">
    <location>
        <begin position="892"/>
        <end position="903"/>
    </location>
</feature>
<gene>
    <name evidence="11" type="ORF">PIIN_05608</name>
</gene>
<dbReference type="Pfam" id="PF00225">
    <property type="entry name" value="Kinesin"/>
    <property type="match status" value="1"/>
</dbReference>
<keyword evidence="5 6" id="KW-0505">Motor protein</keyword>
<dbReference type="PANTHER" id="PTHR47968">
    <property type="entry name" value="CENTROMERE PROTEIN E"/>
    <property type="match status" value="1"/>
</dbReference>
<feature type="region of interest" description="Disordered" evidence="9">
    <location>
        <begin position="816"/>
        <end position="938"/>
    </location>
</feature>
<feature type="compositionally biased region" description="Acidic residues" evidence="9">
    <location>
        <begin position="757"/>
        <end position="766"/>
    </location>
</feature>
<evidence type="ECO:0000256" key="8">
    <source>
        <dbReference type="SAM" id="Coils"/>
    </source>
</evidence>
<protein>
    <recommendedName>
        <fullName evidence="7">Kinesin-like protein</fullName>
    </recommendedName>
</protein>
<sequence length="938" mass="101385">MDNAASITVAVRIRPVTEWEAARLPDPLDTTRPFFGDGSLASHVQGHKFGQFRKIIAYEEDGSLIYDPMDPQAEAIYRQKGYLPPGTYRYKHRKYQYDVVFGPEVTQQAVFERTTKPLLDGILDGYNGTVFAYGATGCGKTHTISGTPSDPGIIYATMAELFQRIDERREDYAIDVSLSFLEIYNEEIRDLLAPAGADTPRGGLAIRENSANRVTVAGLTEVVPTSADEVNAIVQAGNARRTQSPTHANATSSRSHAVLQINVTQSPRTPGVTEERTMATLSIIDLAGSERASATKNMGKRMVEGANINKSLLALGNCINALCEPKTRAHIPYRNSKLTRLLKFSLGGNCRTVMIVCVAPTSQHLEDTGNTLAYANRAKEIKTKVSKNIMDVDRHVGQYVEAINRLNDEVRELKAKLAGEMAVENEAVKRRRANAAKAVENVRAEIRALAAKSRTMLCAGSFTAGNTAASQAKLDVLRIRVKELDSMADPSSEVEVEKGLLRALINAEEECVRKEADTISKAMSSAALFATNIGLAQRRKGDDWDEMAPTIVKLEGDTVLAEMRAAQAEHERDGLKQALKGQAAVITTLVGMLARTNALMVDGVQMLRSGSEAAMSNEDIANRLQILIDLNSKTFTDVIGVAVPTTGGSKKTGFAALSTRPTTKRPSVNGAPPTRTRPSMGTRRTSLSGLGSPGRRHSYRSPRKPSSLRAGAITTTGRKVSGEKKSVRWAVPIKPDESYVEPSTPKAKVSIALPTSESEEWEDDRTDESSAVETSSMSLDAAIMTIGASTAMPSGSSSGPAVRKIKMDEPKVVLDSLKEEDEQTPRRTVLGEHNQQVTASASKARRRSGIGSLRSDRVRRRSSLIPQLSPNYKEVAKAAAAGGTATGEAPAKAHHKSPKRPKRSSLLGVLSSSRVRPSLLRIGVEQPPSGTVAKPSWK</sequence>
<dbReference type="PRINTS" id="PR00380">
    <property type="entry name" value="KINESINHEAVY"/>
</dbReference>
<dbReference type="GO" id="GO:0007018">
    <property type="term" value="P:microtubule-based movement"/>
    <property type="evidence" value="ECO:0007669"/>
    <property type="project" value="InterPro"/>
</dbReference>
<accession>G4TK30</accession>
<dbReference type="SMART" id="SM00129">
    <property type="entry name" value="KISc"/>
    <property type="match status" value="1"/>
</dbReference>
<dbReference type="EMBL" id="CAFZ01000130">
    <property type="protein sequence ID" value="CCA71673.1"/>
    <property type="molecule type" value="Genomic_DNA"/>
</dbReference>
<feature type="compositionally biased region" description="Basic residues" evidence="9">
    <location>
        <begin position="694"/>
        <end position="703"/>
    </location>
</feature>
<evidence type="ECO:0000256" key="3">
    <source>
        <dbReference type="ARBA" id="ARBA00022840"/>
    </source>
</evidence>
<keyword evidence="1 7" id="KW-0493">Microtubule</keyword>
<feature type="compositionally biased region" description="Low complexity" evidence="9">
    <location>
        <begin position="904"/>
        <end position="921"/>
    </location>
</feature>
<dbReference type="OrthoDB" id="3176171at2759"/>
<dbReference type="SUPFAM" id="SSF52540">
    <property type="entry name" value="P-loop containing nucleoside triphosphate hydrolases"/>
    <property type="match status" value="1"/>
</dbReference>
<keyword evidence="2 6" id="KW-0547">Nucleotide-binding</keyword>
<dbReference type="GO" id="GO:0003777">
    <property type="term" value="F:microtubule motor activity"/>
    <property type="evidence" value="ECO:0007669"/>
    <property type="project" value="InterPro"/>
</dbReference>
<dbReference type="Proteomes" id="UP000007148">
    <property type="component" value="Unassembled WGS sequence"/>
</dbReference>
<dbReference type="OMA" id="WDEMAPT"/>
<dbReference type="PROSITE" id="PS50067">
    <property type="entry name" value="KINESIN_MOTOR_2"/>
    <property type="match status" value="1"/>
</dbReference>
<proteinExistence type="inferred from homology"/>
<organism evidence="11 12">
    <name type="scientific">Serendipita indica (strain DSM 11827)</name>
    <name type="common">Root endophyte fungus</name>
    <name type="synonym">Piriformospora indica</name>
    <dbReference type="NCBI Taxonomy" id="1109443"/>
    <lineage>
        <taxon>Eukaryota</taxon>
        <taxon>Fungi</taxon>
        <taxon>Dikarya</taxon>
        <taxon>Basidiomycota</taxon>
        <taxon>Agaricomycotina</taxon>
        <taxon>Agaricomycetes</taxon>
        <taxon>Sebacinales</taxon>
        <taxon>Serendipitaceae</taxon>
        <taxon>Serendipita</taxon>
    </lineage>
</organism>
<evidence type="ECO:0000256" key="4">
    <source>
        <dbReference type="ARBA" id="ARBA00023054"/>
    </source>
</evidence>
<comment type="similarity">
    <text evidence="6 7">Belongs to the TRAFAC class myosin-kinesin ATPase superfamily. Kinesin family.</text>
</comment>
<dbReference type="STRING" id="1109443.G4TK30"/>
<comment type="caution">
    <text evidence="11">The sequence shown here is derived from an EMBL/GenBank/DDBJ whole genome shotgun (WGS) entry which is preliminary data.</text>
</comment>
<feature type="coiled-coil region" evidence="8">
    <location>
        <begin position="396"/>
        <end position="452"/>
    </location>
</feature>
<dbReference type="HOGENOM" id="CLU_001485_21_0_1"/>
<evidence type="ECO:0000259" key="10">
    <source>
        <dbReference type="PROSITE" id="PS50067"/>
    </source>
</evidence>
<feature type="compositionally biased region" description="Low complexity" evidence="9">
    <location>
        <begin position="877"/>
        <end position="890"/>
    </location>
</feature>
<dbReference type="eggNOG" id="KOG0242">
    <property type="taxonomic scope" value="Eukaryota"/>
</dbReference>
<evidence type="ECO:0000256" key="5">
    <source>
        <dbReference type="ARBA" id="ARBA00023175"/>
    </source>
</evidence>
<dbReference type="PROSITE" id="PS00411">
    <property type="entry name" value="KINESIN_MOTOR_1"/>
    <property type="match status" value="1"/>
</dbReference>